<dbReference type="SMART" id="SM00853">
    <property type="entry name" value="MutL_C"/>
    <property type="match status" value="1"/>
</dbReference>
<reference evidence="5" key="2">
    <citation type="submission" date="2007-04" db="EMBL/GenBank/DDBJ databases">
        <title>The genome of the human body louse.</title>
        <authorList>
            <consortium name="The Human Body Louse Genome Consortium"/>
            <person name="Kirkness E."/>
            <person name="Walenz B."/>
            <person name="Hass B."/>
            <person name="Bruggner R."/>
            <person name="Strausberg R."/>
        </authorList>
    </citation>
    <scope>NUCLEOTIDE SEQUENCE</scope>
    <source>
        <strain evidence="5">USDA</strain>
    </source>
</reference>
<dbReference type="Gene3D" id="3.30.565.10">
    <property type="entry name" value="Histidine kinase-like ATPase, C-terminal domain"/>
    <property type="match status" value="1"/>
</dbReference>
<dbReference type="SUPFAM" id="SSF55874">
    <property type="entry name" value="ATPase domain of HSP90 chaperone/DNA topoisomerase II/histidine kinase"/>
    <property type="match status" value="1"/>
</dbReference>
<dbReference type="PANTHER" id="PTHR10073">
    <property type="entry name" value="DNA MISMATCH REPAIR PROTEIN MLH, PMS, MUTL"/>
    <property type="match status" value="1"/>
</dbReference>
<name>E0VGG4_PEDHC</name>
<dbReference type="STRING" id="121224.E0VGG4"/>
<feature type="domain" description="DNA mismatch repair protein S5" evidence="4">
    <location>
        <begin position="231"/>
        <end position="368"/>
    </location>
</feature>
<sequence length="712" mass="81829">MVEFIRPIDKTTINQICSGQVVLTLATAVKELLENSLDAGATSIQIKLEEYGSKVIEVIDNGCGVNEDNFQALTLKHHTSKISEFSDIYNVKTFGFRGEALSSLCTLSSVTITTQHINAQIGAVLKFDHNGIIKSNTKIHRKVGTTVRLENLFCTLPIRRTEFLKNLKKEFSKMCTVLYAYGLISTGVRITCTNHVVTKSKFQNKNDQDNLKKNFTTTIMDIEGKSIEFNINSIFGIKEKQNLLKFVQKNPSLETLKEFNIESKKFNSELYKIEGYISSCSHGCGKSGSNRQFYYINQRPIDHPKIFKLVNETYHQFNSHEDPFVILHIKVEDGLFDINLVPDKRQVLVQNENFLLATLKESLLDMFKLIPSTLKVNNIGLLNIKFENDKSSDKVNCTQLENEKEKFNLKKSEDLKMNLKRFQYSSQNLNNTNNSNMSESIPSNKISNNFISNTSCSSKDMFVQKKLKDFLVSDSADNDQQLNDVTENLKTEMTKSPPKSKQLLFPTQNFSNYKITIENSNDNKRKLEEKIINNISIDQINQVYEPKRIKYDENITGHVAEIKSETLEFENISNNLEEQEEKNGGLDINTEKYDEGLDNKFRRSDIFIIDQHASDEKYNFEMLKLKTVMQCQKMVNPETLNLTVDKEELMLEHEEIFKKNGFHFIFDETQVPTKRIKLTSVPMSKSIVFGKNDVEELLFLLEEVTTDKIIIR</sequence>
<dbReference type="GO" id="GO:0030983">
    <property type="term" value="F:mismatched DNA binding"/>
    <property type="evidence" value="ECO:0007669"/>
    <property type="project" value="InterPro"/>
</dbReference>
<dbReference type="CDD" id="cd03484">
    <property type="entry name" value="MutL_Trans_hPMS_2_like"/>
    <property type="match status" value="1"/>
</dbReference>
<dbReference type="CDD" id="cd16926">
    <property type="entry name" value="HATPase_MutL-MLH-PMS-like"/>
    <property type="match status" value="1"/>
</dbReference>
<dbReference type="Gene3D" id="3.30.230.10">
    <property type="match status" value="1"/>
</dbReference>
<evidence type="ECO:0000259" key="3">
    <source>
        <dbReference type="SMART" id="SM00853"/>
    </source>
</evidence>
<feature type="domain" description="MutL C-terminal dimerisation" evidence="3">
    <location>
        <begin position="597"/>
        <end position="709"/>
    </location>
</feature>
<dbReference type="InterPro" id="IPR014721">
    <property type="entry name" value="Ribsml_uS5_D2-typ_fold_subgr"/>
</dbReference>
<evidence type="ECO:0000256" key="2">
    <source>
        <dbReference type="ARBA" id="ARBA00022763"/>
    </source>
</evidence>
<dbReference type="InParanoid" id="E0VGG4"/>
<dbReference type="FunFam" id="3.30.1370.100:FF:000001">
    <property type="entry name" value="Mismatch repair endonuclease pms1, putative"/>
    <property type="match status" value="1"/>
</dbReference>
<dbReference type="GO" id="GO:0006298">
    <property type="term" value="P:mismatch repair"/>
    <property type="evidence" value="ECO:0007669"/>
    <property type="project" value="InterPro"/>
</dbReference>
<dbReference type="RefSeq" id="XP_002425208.1">
    <property type="nucleotide sequence ID" value="XM_002425163.1"/>
</dbReference>
<reference evidence="6" key="3">
    <citation type="submission" date="2020-05" db="UniProtKB">
        <authorList>
            <consortium name="EnsemblMetazoa"/>
        </authorList>
    </citation>
    <scope>IDENTIFICATION</scope>
    <source>
        <strain evidence="6">USDA</strain>
    </source>
</reference>
<dbReference type="HOGENOM" id="CLU_004131_0_2_1"/>
<protein>
    <submittedName>
        <fullName evidence="5 6">DNA mismatch repair protein pms2, putative</fullName>
    </submittedName>
</protein>
<gene>
    <name evidence="6" type="primary">8239992</name>
    <name evidence="5" type="ORF">Phum_PHUM182300</name>
</gene>
<dbReference type="EMBL" id="AAZO01002119">
    <property type="status" value="NOT_ANNOTATED_CDS"/>
    <property type="molecule type" value="Genomic_DNA"/>
</dbReference>
<dbReference type="NCBIfam" id="TIGR00585">
    <property type="entry name" value="mutl"/>
    <property type="match status" value="1"/>
</dbReference>
<dbReference type="GeneID" id="8239992"/>
<dbReference type="InterPro" id="IPR042120">
    <property type="entry name" value="MutL_C_dimsub"/>
</dbReference>
<dbReference type="InterPro" id="IPR002099">
    <property type="entry name" value="MutL/Mlh/PMS"/>
</dbReference>
<dbReference type="Gene3D" id="3.30.1540.20">
    <property type="entry name" value="MutL, C-terminal domain, dimerisation subdomain"/>
    <property type="match status" value="1"/>
</dbReference>
<evidence type="ECO:0000259" key="4">
    <source>
        <dbReference type="SMART" id="SM01340"/>
    </source>
</evidence>
<dbReference type="Proteomes" id="UP000009046">
    <property type="component" value="Unassembled WGS sequence"/>
</dbReference>
<evidence type="ECO:0000313" key="5">
    <source>
        <dbReference type="EMBL" id="EEB12470.1"/>
    </source>
</evidence>
<dbReference type="Pfam" id="PF08676">
    <property type="entry name" value="MutL_C"/>
    <property type="match status" value="1"/>
</dbReference>
<dbReference type="AlphaFoldDB" id="E0VGG4"/>
<dbReference type="GO" id="GO:0016887">
    <property type="term" value="F:ATP hydrolysis activity"/>
    <property type="evidence" value="ECO:0007669"/>
    <property type="project" value="InterPro"/>
</dbReference>
<dbReference type="PROSITE" id="PS00058">
    <property type="entry name" value="DNA_MISMATCH_REPAIR_1"/>
    <property type="match status" value="1"/>
</dbReference>
<dbReference type="OrthoDB" id="10254304at2759"/>
<comment type="similarity">
    <text evidence="1">Belongs to the DNA mismatch repair MutL/HexB family.</text>
</comment>
<dbReference type="InterPro" id="IPR014762">
    <property type="entry name" value="DNA_mismatch_repair_CS"/>
</dbReference>
<keyword evidence="7" id="KW-1185">Reference proteome</keyword>
<dbReference type="SUPFAM" id="SSF118116">
    <property type="entry name" value="DNA mismatch repair protein MutL"/>
    <property type="match status" value="1"/>
</dbReference>
<dbReference type="EMBL" id="DS235142">
    <property type="protein sequence ID" value="EEB12470.1"/>
    <property type="molecule type" value="Genomic_DNA"/>
</dbReference>
<dbReference type="Pfam" id="PF01119">
    <property type="entry name" value="DNA_mis_repair"/>
    <property type="match status" value="1"/>
</dbReference>
<dbReference type="KEGG" id="phu:Phum_PHUM182300"/>
<dbReference type="Pfam" id="PF13589">
    <property type="entry name" value="HATPase_c_3"/>
    <property type="match status" value="1"/>
</dbReference>
<dbReference type="PANTHER" id="PTHR10073:SF52">
    <property type="entry name" value="MISMATCH REPAIR ENDONUCLEASE PMS2"/>
    <property type="match status" value="1"/>
</dbReference>
<proteinExistence type="inferred from homology"/>
<dbReference type="CTD" id="8239992"/>
<dbReference type="SUPFAM" id="SSF54211">
    <property type="entry name" value="Ribosomal protein S5 domain 2-like"/>
    <property type="match status" value="1"/>
</dbReference>
<dbReference type="FunFam" id="3.30.565.10:FF:000014">
    <property type="entry name" value="Mismatch repair endonuclease pms1, putative"/>
    <property type="match status" value="1"/>
</dbReference>
<dbReference type="InterPro" id="IPR036890">
    <property type="entry name" value="HATPase_C_sf"/>
</dbReference>
<dbReference type="InterPro" id="IPR013507">
    <property type="entry name" value="DNA_mismatch_S5_2-like"/>
</dbReference>
<dbReference type="eggNOG" id="KOG1978">
    <property type="taxonomic scope" value="Eukaryota"/>
</dbReference>
<evidence type="ECO:0000256" key="1">
    <source>
        <dbReference type="ARBA" id="ARBA00006082"/>
    </source>
</evidence>
<dbReference type="InterPro" id="IPR014790">
    <property type="entry name" value="MutL_C"/>
</dbReference>
<organism>
    <name type="scientific">Pediculus humanus subsp. corporis</name>
    <name type="common">Body louse</name>
    <dbReference type="NCBI Taxonomy" id="121224"/>
    <lineage>
        <taxon>Eukaryota</taxon>
        <taxon>Metazoa</taxon>
        <taxon>Ecdysozoa</taxon>
        <taxon>Arthropoda</taxon>
        <taxon>Hexapoda</taxon>
        <taxon>Insecta</taxon>
        <taxon>Pterygota</taxon>
        <taxon>Neoptera</taxon>
        <taxon>Paraneoptera</taxon>
        <taxon>Psocodea</taxon>
        <taxon>Troctomorpha</taxon>
        <taxon>Phthiraptera</taxon>
        <taxon>Anoplura</taxon>
        <taxon>Pediculidae</taxon>
        <taxon>Pediculus</taxon>
    </lineage>
</organism>
<keyword evidence="2" id="KW-0227">DNA damage</keyword>
<reference evidence="5" key="1">
    <citation type="submission" date="2007-04" db="EMBL/GenBank/DDBJ databases">
        <title>Annotation of Pediculus humanus corporis strain USDA.</title>
        <authorList>
            <person name="Kirkness E."/>
            <person name="Hannick L."/>
            <person name="Hass B."/>
            <person name="Bruggner R."/>
            <person name="Lawson D."/>
            <person name="Bidwell S."/>
            <person name="Joardar V."/>
            <person name="Caler E."/>
            <person name="Walenz B."/>
            <person name="Inman J."/>
            <person name="Schobel S."/>
            <person name="Galinsky K."/>
            <person name="Amedeo P."/>
            <person name="Strausberg R."/>
        </authorList>
    </citation>
    <scope>NUCLEOTIDE SEQUENCE</scope>
    <source>
        <strain evidence="5">USDA</strain>
    </source>
</reference>
<dbReference type="EnsemblMetazoa" id="PHUM182300-RA">
    <property type="protein sequence ID" value="PHUM182300-PA"/>
    <property type="gene ID" value="PHUM182300"/>
</dbReference>
<dbReference type="InterPro" id="IPR037198">
    <property type="entry name" value="MutL_C_sf"/>
</dbReference>
<dbReference type="InterPro" id="IPR038973">
    <property type="entry name" value="MutL/Mlh/Pms-like"/>
</dbReference>
<dbReference type="OMA" id="SFNNVQY"/>
<accession>E0VGG4</accession>
<dbReference type="VEuPathDB" id="VectorBase:PHUM182300"/>
<evidence type="ECO:0000313" key="7">
    <source>
        <dbReference type="Proteomes" id="UP000009046"/>
    </source>
</evidence>
<dbReference type="FunCoup" id="E0VGG4">
    <property type="interactions" value="1508"/>
</dbReference>
<dbReference type="GO" id="GO:0005524">
    <property type="term" value="F:ATP binding"/>
    <property type="evidence" value="ECO:0007669"/>
    <property type="project" value="InterPro"/>
</dbReference>
<evidence type="ECO:0000313" key="6">
    <source>
        <dbReference type="EnsemblMetazoa" id="PHUM182300-PA"/>
    </source>
</evidence>
<dbReference type="InterPro" id="IPR020568">
    <property type="entry name" value="Ribosomal_Su5_D2-typ_SF"/>
</dbReference>
<dbReference type="GO" id="GO:0140664">
    <property type="term" value="F:ATP-dependent DNA damage sensor activity"/>
    <property type="evidence" value="ECO:0007669"/>
    <property type="project" value="InterPro"/>
</dbReference>
<dbReference type="GO" id="GO:0032389">
    <property type="term" value="C:MutLalpha complex"/>
    <property type="evidence" value="ECO:0007669"/>
    <property type="project" value="TreeGrafter"/>
</dbReference>
<dbReference type="SMART" id="SM01340">
    <property type="entry name" value="DNA_mis_repair"/>
    <property type="match status" value="1"/>
</dbReference>